<protein>
    <recommendedName>
        <fullName evidence="3">Transposase</fullName>
    </recommendedName>
</protein>
<evidence type="ECO:0000313" key="1">
    <source>
        <dbReference type="EMBL" id="MBO0904668.1"/>
    </source>
</evidence>
<dbReference type="RefSeq" id="WP_207351305.1">
    <property type="nucleotide sequence ID" value="NZ_JAFMPY010000013.1"/>
</dbReference>
<gene>
    <name evidence="1" type="ORF">J1C47_13545</name>
</gene>
<dbReference type="EMBL" id="JAFMPY010000013">
    <property type="protein sequence ID" value="MBO0904668.1"/>
    <property type="molecule type" value="Genomic_DNA"/>
</dbReference>
<proteinExistence type="predicted"/>
<organism evidence="1 2">
    <name type="scientific">Jiella sonneratiae</name>
    <dbReference type="NCBI Taxonomy" id="2816856"/>
    <lineage>
        <taxon>Bacteria</taxon>
        <taxon>Pseudomonadati</taxon>
        <taxon>Pseudomonadota</taxon>
        <taxon>Alphaproteobacteria</taxon>
        <taxon>Hyphomicrobiales</taxon>
        <taxon>Aurantimonadaceae</taxon>
        <taxon>Jiella</taxon>
    </lineage>
</organism>
<reference evidence="1 2" key="1">
    <citation type="submission" date="2021-03" db="EMBL/GenBank/DDBJ databases">
        <title>Whole genome sequence of Jiella sp. MQZ13P-4.</title>
        <authorList>
            <person name="Tuo L."/>
        </authorList>
    </citation>
    <scope>NUCLEOTIDE SEQUENCE [LARGE SCALE GENOMIC DNA]</scope>
    <source>
        <strain evidence="1 2">MQZ13P-4</strain>
    </source>
</reference>
<accession>A0ABS3J4R0</accession>
<keyword evidence="2" id="KW-1185">Reference proteome</keyword>
<sequence>MRKHTRPSPQRCTDEQGTPIARVPVDARGDKWATLDARDFDRIIADGLSLTWHLNSDGKRRSYVKAHSRTASGGLVTVARVIMGAGPGEIVAYLTGDRLDLRQRNLIVERGKAKRTDAGYCERHDGLAGSAIQQRTDHHHPKETAASC</sequence>
<dbReference type="Proteomes" id="UP000664288">
    <property type="component" value="Unassembled WGS sequence"/>
</dbReference>
<evidence type="ECO:0008006" key="3">
    <source>
        <dbReference type="Google" id="ProtNLM"/>
    </source>
</evidence>
<evidence type="ECO:0000313" key="2">
    <source>
        <dbReference type="Proteomes" id="UP000664288"/>
    </source>
</evidence>
<comment type="caution">
    <text evidence="1">The sequence shown here is derived from an EMBL/GenBank/DDBJ whole genome shotgun (WGS) entry which is preliminary data.</text>
</comment>
<name>A0ABS3J4R0_9HYPH</name>